<dbReference type="Gene3D" id="3.40.50.2300">
    <property type="match status" value="1"/>
</dbReference>
<keyword evidence="3" id="KW-0238">DNA-binding</keyword>
<evidence type="ECO:0000256" key="1">
    <source>
        <dbReference type="ARBA" id="ARBA00022553"/>
    </source>
</evidence>
<feature type="domain" description="HTH luxR-type" evidence="6">
    <location>
        <begin position="151"/>
        <end position="216"/>
    </location>
</feature>
<sequence length="220" mass="24472">MKKKINIFLVDDHDIIRDGIKALIGTAGPINFVGEASNAEEGIPMILNSDVDVVLMDIQMPEMNGIEATEELLKVKPDLKVIALTMHNEEAYILNMLQIGAKGYMLKESGRSELIKGIETVYKGGKYLNNSVSVKLIDNLISSNSDSEGTNSGVDAVFTKRELQIMGFIVKGMTSQDISRELDISKRTVETHRRNLFQKARVKNSISLVKFAMDNKLVKR</sequence>
<dbReference type="PROSITE" id="PS50110">
    <property type="entry name" value="RESPONSE_REGULATORY"/>
    <property type="match status" value="1"/>
</dbReference>
<dbReference type="GO" id="GO:0000160">
    <property type="term" value="P:phosphorelay signal transduction system"/>
    <property type="evidence" value="ECO:0007669"/>
    <property type="project" value="InterPro"/>
</dbReference>
<dbReference type="InterPro" id="IPR000792">
    <property type="entry name" value="Tscrpt_reg_LuxR_C"/>
</dbReference>
<dbReference type="InterPro" id="IPR058245">
    <property type="entry name" value="NreC/VraR/RcsB-like_REC"/>
</dbReference>
<keyword evidence="2" id="KW-0805">Transcription regulation</keyword>
<keyword evidence="1 5" id="KW-0597">Phosphoprotein</keyword>
<gene>
    <name evidence="8" type="ORF">GQN54_11475</name>
</gene>
<dbReference type="Pfam" id="PF00072">
    <property type="entry name" value="Response_reg"/>
    <property type="match status" value="1"/>
</dbReference>
<dbReference type="CDD" id="cd17535">
    <property type="entry name" value="REC_NarL-like"/>
    <property type="match status" value="1"/>
</dbReference>
<dbReference type="EMBL" id="WWNE01000009">
    <property type="protein sequence ID" value="NBG66735.1"/>
    <property type="molecule type" value="Genomic_DNA"/>
</dbReference>
<evidence type="ECO:0000256" key="5">
    <source>
        <dbReference type="PROSITE-ProRule" id="PRU00169"/>
    </source>
</evidence>
<dbReference type="AlphaFoldDB" id="A0A6N9NQP2"/>
<evidence type="ECO:0000256" key="2">
    <source>
        <dbReference type="ARBA" id="ARBA00023015"/>
    </source>
</evidence>
<dbReference type="Pfam" id="PF00196">
    <property type="entry name" value="GerE"/>
    <property type="match status" value="1"/>
</dbReference>
<feature type="modified residue" description="4-aspartylphosphate" evidence="5">
    <location>
        <position position="57"/>
    </location>
</feature>
<keyword evidence="4" id="KW-0804">Transcription</keyword>
<dbReference type="GO" id="GO:0003677">
    <property type="term" value="F:DNA binding"/>
    <property type="evidence" value="ECO:0007669"/>
    <property type="project" value="UniProtKB-KW"/>
</dbReference>
<feature type="domain" description="Response regulatory" evidence="7">
    <location>
        <begin position="6"/>
        <end position="122"/>
    </location>
</feature>
<evidence type="ECO:0000256" key="4">
    <source>
        <dbReference type="ARBA" id="ARBA00023163"/>
    </source>
</evidence>
<dbReference type="InterPro" id="IPR016032">
    <property type="entry name" value="Sig_transdc_resp-reg_C-effctor"/>
</dbReference>
<dbReference type="PROSITE" id="PS50043">
    <property type="entry name" value="HTH_LUXR_2"/>
    <property type="match status" value="1"/>
</dbReference>
<dbReference type="SUPFAM" id="SSF52172">
    <property type="entry name" value="CheY-like"/>
    <property type="match status" value="1"/>
</dbReference>
<dbReference type="SMART" id="SM00448">
    <property type="entry name" value="REC"/>
    <property type="match status" value="1"/>
</dbReference>
<dbReference type="InterPro" id="IPR011006">
    <property type="entry name" value="CheY-like_superfamily"/>
</dbReference>
<keyword evidence="9" id="KW-1185">Reference proteome</keyword>
<accession>A0A6N9NQP2</accession>
<evidence type="ECO:0000313" key="8">
    <source>
        <dbReference type="EMBL" id="NBG66735.1"/>
    </source>
</evidence>
<dbReference type="InterPro" id="IPR001789">
    <property type="entry name" value="Sig_transdc_resp-reg_receiver"/>
</dbReference>
<evidence type="ECO:0000256" key="3">
    <source>
        <dbReference type="ARBA" id="ARBA00023125"/>
    </source>
</evidence>
<name>A0A6N9NQP2_9FLAO</name>
<dbReference type="PANTHER" id="PTHR43214:SF41">
    <property type="entry name" value="NITRATE_NITRITE RESPONSE REGULATOR PROTEIN NARP"/>
    <property type="match status" value="1"/>
</dbReference>
<dbReference type="PANTHER" id="PTHR43214">
    <property type="entry name" value="TWO-COMPONENT RESPONSE REGULATOR"/>
    <property type="match status" value="1"/>
</dbReference>
<evidence type="ECO:0000259" key="6">
    <source>
        <dbReference type="PROSITE" id="PS50043"/>
    </source>
</evidence>
<dbReference type="PROSITE" id="PS00622">
    <property type="entry name" value="HTH_LUXR_1"/>
    <property type="match status" value="1"/>
</dbReference>
<reference evidence="8 9" key="1">
    <citation type="submission" date="2019-12" db="EMBL/GenBank/DDBJ databases">
        <authorList>
            <person name="Zhao J."/>
        </authorList>
    </citation>
    <scope>NUCLEOTIDE SEQUENCE [LARGE SCALE GENOMIC DNA]</scope>
    <source>
        <strain evidence="8 9">S-15</strain>
    </source>
</reference>
<dbReference type="PRINTS" id="PR00038">
    <property type="entry name" value="HTHLUXR"/>
</dbReference>
<proteinExistence type="predicted"/>
<dbReference type="InterPro" id="IPR039420">
    <property type="entry name" value="WalR-like"/>
</dbReference>
<dbReference type="SUPFAM" id="SSF46894">
    <property type="entry name" value="C-terminal effector domain of the bipartite response regulators"/>
    <property type="match status" value="1"/>
</dbReference>
<organism evidence="8 9">
    <name type="scientific">Acidiluteibacter ferrifornacis</name>
    <dbReference type="NCBI Taxonomy" id="2692424"/>
    <lineage>
        <taxon>Bacteria</taxon>
        <taxon>Pseudomonadati</taxon>
        <taxon>Bacteroidota</taxon>
        <taxon>Flavobacteriia</taxon>
        <taxon>Flavobacteriales</taxon>
        <taxon>Cryomorphaceae</taxon>
        <taxon>Acidiluteibacter</taxon>
    </lineage>
</organism>
<dbReference type="CDD" id="cd06170">
    <property type="entry name" value="LuxR_C_like"/>
    <property type="match status" value="1"/>
</dbReference>
<evidence type="ECO:0000259" key="7">
    <source>
        <dbReference type="PROSITE" id="PS50110"/>
    </source>
</evidence>
<comment type="caution">
    <text evidence="8">The sequence shown here is derived from an EMBL/GenBank/DDBJ whole genome shotgun (WGS) entry which is preliminary data.</text>
</comment>
<dbReference type="Proteomes" id="UP000470771">
    <property type="component" value="Unassembled WGS sequence"/>
</dbReference>
<dbReference type="RefSeq" id="WP_160633693.1">
    <property type="nucleotide sequence ID" value="NZ_WWNE01000009.1"/>
</dbReference>
<evidence type="ECO:0000313" key="9">
    <source>
        <dbReference type="Proteomes" id="UP000470771"/>
    </source>
</evidence>
<dbReference type="SMART" id="SM00421">
    <property type="entry name" value="HTH_LUXR"/>
    <property type="match status" value="1"/>
</dbReference>
<dbReference type="GO" id="GO:0006355">
    <property type="term" value="P:regulation of DNA-templated transcription"/>
    <property type="evidence" value="ECO:0007669"/>
    <property type="project" value="InterPro"/>
</dbReference>
<protein>
    <submittedName>
        <fullName evidence="8">Response regulator</fullName>
    </submittedName>
</protein>